<dbReference type="Proteomes" id="UP000789920">
    <property type="component" value="Unassembled WGS sequence"/>
</dbReference>
<sequence>INSSEDNLIFDFEKVLDIKDVRIDIEEKGENSEPAPEDIENNTECKYYENEEGNYISIWD</sequence>
<name>A0ACA9SCB1_9GLOM</name>
<keyword evidence="2" id="KW-1185">Reference proteome</keyword>
<feature type="non-terminal residue" evidence="1">
    <location>
        <position position="1"/>
    </location>
</feature>
<organism evidence="1 2">
    <name type="scientific">Racocetra persica</name>
    <dbReference type="NCBI Taxonomy" id="160502"/>
    <lineage>
        <taxon>Eukaryota</taxon>
        <taxon>Fungi</taxon>
        <taxon>Fungi incertae sedis</taxon>
        <taxon>Mucoromycota</taxon>
        <taxon>Glomeromycotina</taxon>
        <taxon>Glomeromycetes</taxon>
        <taxon>Diversisporales</taxon>
        <taxon>Gigasporaceae</taxon>
        <taxon>Racocetra</taxon>
    </lineage>
</organism>
<proteinExistence type="predicted"/>
<accession>A0ACA9SCB1</accession>
<reference evidence="1" key="1">
    <citation type="submission" date="2021-06" db="EMBL/GenBank/DDBJ databases">
        <authorList>
            <person name="Kallberg Y."/>
            <person name="Tangrot J."/>
            <person name="Rosling A."/>
        </authorList>
    </citation>
    <scope>NUCLEOTIDE SEQUENCE</scope>
    <source>
        <strain evidence="1">MA461A</strain>
    </source>
</reference>
<gene>
    <name evidence="1" type="ORF">RPERSI_LOCUS28390</name>
</gene>
<protein>
    <submittedName>
        <fullName evidence="1">13866_t:CDS:1</fullName>
    </submittedName>
</protein>
<dbReference type="EMBL" id="CAJVQC010103208">
    <property type="protein sequence ID" value="CAG8832235.1"/>
    <property type="molecule type" value="Genomic_DNA"/>
</dbReference>
<evidence type="ECO:0000313" key="2">
    <source>
        <dbReference type="Proteomes" id="UP000789920"/>
    </source>
</evidence>
<evidence type="ECO:0000313" key="1">
    <source>
        <dbReference type="EMBL" id="CAG8832235.1"/>
    </source>
</evidence>
<comment type="caution">
    <text evidence="1">The sequence shown here is derived from an EMBL/GenBank/DDBJ whole genome shotgun (WGS) entry which is preliminary data.</text>
</comment>